<name>A0A438CSW6_VITVI</name>
<reference evidence="1 2" key="1">
    <citation type="journal article" date="2018" name="PLoS Genet.">
        <title>Population sequencing reveals clonal diversity and ancestral inbreeding in the grapevine cultivar Chardonnay.</title>
        <authorList>
            <person name="Roach M.J."/>
            <person name="Johnson D.L."/>
            <person name="Bohlmann J."/>
            <person name="van Vuuren H.J."/>
            <person name="Jones S.J."/>
            <person name="Pretorius I.S."/>
            <person name="Schmidt S.A."/>
            <person name="Borneman A.R."/>
        </authorList>
    </citation>
    <scope>NUCLEOTIDE SEQUENCE [LARGE SCALE GENOMIC DNA]</scope>
    <source>
        <strain evidence="2">cv. Chardonnay</strain>
        <tissue evidence="1">Leaf</tissue>
    </source>
</reference>
<dbReference type="AlphaFoldDB" id="A0A438CSW6"/>
<organism evidence="1 2">
    <name type="scientific">Vitis vinifera</name>
    <name type="common">Grape</name>
    <dbReference type="NCBI Taxonomy" id="29760"/>
    <lineage>
        <taxon>Eukaryota</taxon>
        <taxon>Viridiplantae</taxon>
        <taxon>Streptophyta</taxon>
        <taxon>Embryophyta</taxon>
        <taxon>Tracheophyta</taxon>
        <taxon>Spermatophyta</taxon>
        <taxon>Magnoliopsida</taxon>
        <taxon>eudicotyledons</taxon>
        <taxon>Gunneridae</taxon>
        <taxon>Pentapetalae</taxon>
        <taxon>rosids</taxon>
        <taxon>Vitales</taxon>
        <taxon>Vitaceae</taxon>
        <taxon>Viteae</taxon>
        <taxon>Vitis</taxon>
    </lineage>
</organism>
<proteinExistence type="predicted"/>
<protein>
    <submittedName>
        <fullName evidence="1">Uncharacterized protein</fullName>
    </submittedName>
</protein>
<dbReference type="Proteomes" id="UP000288805">
    <property type="component" value="Unassembled WGS sequence"/>
</dbReference>
<accession>A0A438CSW6</accession>
<gene>
    <name evidence="1" type="ORF">CK203_107179</name>
</gene>
<dbReference type="EMBL" id="QGNW01002018">
    <property type="protein sequence ID" value="RVW26294.1"/>
    <property type="molecule type" value="Genomic_DNA"/>
</dbReference>
<comment type="caution">
    <text evidence="1">The sequence shown here is derived from an EMBL/GenBank/DDBJ whole genome shotgun (WGS) entry which is preliminary data.</text>
</comment>
<evidence type="ECO:0000313" key="1">
    <source>
        <dbReference type="EMBL" id="RVW26294.1"/>
    </source>
</evidence>
<sequence length="412" mass="45761">MVSRRGLLEDCGLSLLLQTRRGRNQLLDRDQETLMPSVFGQKSGDVSAISVAKPRSPIYYQTVGFLEARIGRIIDCISIETTTPAYVTLVQDLIDQGLVNLGQPSVTKNPLPAHTTHSVPPPTGGIHHMHFVQDDVMHMLSWDDGLPKMIVPNDGYEIVGVTSNFSIPIPFNLVLDITTLQLIPSTPSNVGHEDTFTSFILWPKDIDVHVMTRSGRIAQATPPVTRTFDGTDSRKEMHVEISTTPKGLIHMMTADRATCIVFSVDDLPPAGFGHTRHLHITVVCLGHRVSYVILDNGSALKVYSLSTAIALSYAPLDFGLSTQTVKVYDSTKREVMGTLEIELLIEQRQHGSNEFVTTVDHDTPFSLGFVPTKMSLADYFMRAPEDVAWLMDLDRNQFSEPTNVDQLKKYYV</sequence>
<evidence type="ECO:0000313" key="2">
    <source>
        <dbReference type="Proteomes" id="UP000288805"/>
    </source>
</evidence>